<organism evidence="2 3">
    <name type="scientific">Diversispora epigaea</name>
    <dbReference type="NCBI Taxonomy" id="1348612"/>
    <lineage>
        <taxon>Eukaryota</taxon>
        <taxon>Fungi</taxon>
        <taxon>Fungi incertae sedis</taxon>
        <taxon>Mucoromycota</taxon>
        <taxon>Glomeromycotina</taxon>
        <taxon>Glomeromycetes</taxon>
        <taxon>Diversisporales</taxon>
        <taxon>Diversisporaceae</taxon>
        <taxon>Diversispora</taxon>
    </lineage>
</organism>
<dbReference type="Pfam" id="PF14311">
    <property type="entry name" value="DUF4379"/>
    <property type="match status" value="1"/>
</dbReference>
<dbReference type="InterPro" id="IPR025487">
    <property type="entry name" value="DUF4379"/>
</dbReference>
<comment type="caution">
    <text evidence="2">The sequence shown here is derived from an EMBL/GenBank/DDBJ whole genome shotgun (WGS) entry which is preliminary data.</text>
</comment>
<dbReference type="AlphaFoldDB" id="A0A397HBW3"/>
<proteinExistence type="predicted"/>
<evidence type="ECO:0000259" key="1">
    <source>
        <dbReference type="Pfam" id="PF14311"/>
    </source>
</evidence>
<accession>A0A397HBW3</accession>
<reference evidence="2 3" key="1">
    <citation type="submission" date="2018-08" db="EMBL/GenBank/DDBJ databases">
        <title>Genome and evolution of the arbuscular mycorrhizal fungus Diversispora epigaea (formerly Glomus versiforme) and its bacterial endosymbionts.</title>
        <authorList>
            <person name="Sun X."/>
            <person name="Fei Z."/>
            <person name="Harrison M."/>
        </authorList>
    </citation>
    <scope>NUCLEOTIDE SEQUENCE [LARGE SCALE GENOMIC DNA]</scope>
    <source>
        <strain evidence="2 3">IT104</strain>
    </source>
</reference>
<sequence>MLKKLSLDDAIKIAKEHSGEYLFTQYINISTPMFWKCKEGHTWVVCLKGIRNSRSWCRICSEGRYTLKDVKEFASNKGGECISTLFINSYSHLMWRCSKGHKWNASFHNVKTNGTWCPRCANVARCTLKDAIEFSRKKDGLCLSTVFINNHSPLSWRCSKGHEIKNQGGWCPYCAKSPKLTIEDAKQFAIMKNGQCISIEYKNIHTSLIWNCQYGHQWQACFEQVKLRKTWCPFCANCRNLEDAKKLALSRNGDNVKHQGTWCPLCKNKREKLCRNIVSKYLGPPSTIRRPIFTKTSEHPYGLELDIYYPQYGLAIEYDDKDPEKTIRDELFALGLLN</sequence>
<dbReference type="OrthoDB" id="2419021at2759"/>
<feature type="domain" description="Treble clef zinc finger" evidence="1">
    <location>
        <begin position="82"/>
        <end position="122"/>
    </location>
</feature>
<protein>
    <recommendedName>
        <fullName evidence="1">Treble clef zinc finger domain-containing protein</fullName>
    </recommendedName>
</protein>
<name>A0A397HBW3_9GLOM</name>
<evidence type="ECO:0000313" key="3">
    <source>
        <dbReference type="Proteomes" id="UP000266861"/>
    </source>
</evidence>
<dbReference type="EMBL" id="PQFF01000333">
    <property type="protein sequence ID" value="RHZ58883.1"/>
    <property type="molecule type" value="Genomic_DNA"/>
</dbReference>
<gene>
    <name evidence="2" type="ORF">Glove_367g4</name>
</gene>
<dbReference type="Proteomes" id="UP000266861">
    <property type="component" value="Unassembled WGS sequence"/>
</dbReference>
<evidence type="ECO:0000313" key="2">
    <source>
        <dbReference type="EMBL" id="RHZ58883.1"/>
    </source>
</evidence>
<keyword evidence="3" id="KW-1185">Reference proteome</keyword>